<feature type="region of interest" description="Disordered" evidence="1">
    <location>
        <begin position="132"/>
        <end position="151"/>
    </location>
</feature>
<dbReference type="EMBL" id="VIVK01000001">
    <property type="protein sequence ID" value="TWD80849.1"/>
    <property type="molecule type" value="Genomic_DNA"/>
</dbReference>
<proteinExistence type="predicted"/>
<gene>
    <name evidence="2" type="ORF">FB561_1945</name>
</gene>
<name>A0A561BPP2_9ACTN</name>
<reference evidence="2 3" key="1">
    <citation type="submission" date="2019-06" db="EMBL/GenBank/DDBJ databases">
        <title>Sequencing the genomes of 1000 actinobacteria strains.</title>
        <authorList>
            <person name="Klenk H.-P."/>
        </authorList>
    </citation>
    <scope>NUCLEOTIDE SEQUENCE [LARGE SCALE GENOMIC DNA]</scope>
    <source>
        <strain evidence="2 3">DSM 24683</strain>
    </source>
</reference>
<sequence>MAKVTGVARRVVRGTAIACGVAAVAGVGFGFAAGKPVSPDEIAVARKLPGDLCERIGDISALLPKATTPAALVQTGSTEVHCHAEVAASQQTTYTSGTLDIYVTPHAGKQGGANQPPLRPDTIARQAFDRETGQALKDRPYPTKVDRSGRTGGQDWSISVAVVRDDLVVRVEYSAHPVTKEKAEQAALVIADRAIWEAK</sequence>
<evidence type="ECO:0008006" key="4">
    <source>
        <dbReference type="Google" id="ProtNLM"/>
    </source>
</evidence>
<evidence type="ECO:0000256" key="1">
    <source>
        <dbReference type="SAM" id="MobiDB-lite"/>
    </source>
</evidence>
<accession>A0A561BPP2</accession>
<protein>
    <recommendedName>
        <fullName evidence="4">DUF3558 domain-containing protein</fullName>
    </recommendedName>
</protein>
<feature type="compositionally biased region" description="Basic and acidic residues" evidence="1">
    <location>
        <begin position="132"/>
        <end position="149"/>
    </location>
</feature>
<keyword evidence="3" id="KW-1185">Reference proteome</keyword>
<comment type="caution">
    <text evidence="2">The sequence shown here is derived from an EMBL/GenBank/DDBJ whole genome shotgun (WGS) entry which is preliminary data.</text>
</comment>
<dbReference type="OrthoDB" id="3828356at2"/>
<evidence type="ECO:0000313" key="2">
    <source>
        <dbReference type="EMBL" id="TWD80849.1"/>
    </source>
</evidence>
<dbReference type="Proteomes" id="UP000318380">
    <property type="component" value="Unassembled WGS sequence"/>
</dbReference>
<dbReference type="AlphaFoldDB" id="A0A561BPP2"/>
<dbReference type="RefSeq" id="WP_145805164.1">
    <property type="nucleotide sequence ID" value="NZ_VIVK01000001.1"/>
</dbReference>
<evidence type="ECO:0000313" key="3">
    <source>
        <dbReference type="Proteomes" id="UP000318380"/>
    </source>
</evidence>
<organism evidence="2 3">
    <name type="scientific">Kribbella amoyensis</name>
    <dbReference type="NCBI Taxonomy" id="996641"/>
    <lineage>
        <taxon>Bacteria</taxon>
        <taxon>Bacillati</taxon>
        <taxon>Actinomycetota</taxon>
        <taxon>Actinomycetes</taxon>
        <taxon>Propionibacteriales</taxon>
        <taxon>Kribbellaceae</taxon>
        <taxon>Kribbella</taxon>
    </lineage>
</organism>